<comment type="caution">
    <text evidence="4">The sequence shown here is derived from an EMBL/GenBank/DDBJ whole genome shotgun (WGS) entry which is preliminary data.</text>
</comment>
<dbReference type="PANTHER" id="PTHR45655:SF13">
    <property type="entry name" value="SOLUBLE GUANYLATE CYCLASE GCY-32-RELATED"/>
    <property type="match status" value="1"/>
</dbReference>
<name>A0A5A8DCM8_CAFRO</name>
<feature type="transmembrane region" description="Helical" evidence="2">
    <location>
        <begin position="25"/>
        <end position="44"/>
    </location>
</feature>
<dbReference type="Pfam" id="PF00211">
    <property type="entry name" value="Guanylate_cyc"/>
    <property type="match status" value="3"/>
</dbReference>
<gene>
    <name evidence="4" type="ORF">FNF28_04445</name>
</gene>
<feature type="domain" description="Guanylate cyclase" evidence="3">
    <location>
        <begin position="1203"/>
        <end position="1455"/>
    </location>
</feature>
<sequence length="1544" mass="162382">MLYEDDLAPDCKEQVTRSRREASRFIFAGTSVAVALLFVPWGSLAASPPGAVAMPVAAACVALAAAVVPYWPVSSATLIGVLLHMEPIASGTESPRMQGLVSLCMMALFVACGVFAWAPPRAILVGSTAVVATALAVRAASSEPWMPSNLGMAVTTGVFSVAAVVWLSSKVFATGIDALVDRMHMRRHAFHSESLMRGGFPPPVARALLVNVPARDLCREVSSASIAFIHLSDYDAIIDKFSAHPKRLVQTQDVIWTALDSLLETFPGAEKVETVGSAYLVAAGLVELNPRHAEILAHFCLHVLEICKNICGQHVAVSIGLHSGPVVGGIVGRTRAFYRVYGETVNVASRMMSHGMPATLHCSWSTATLLASSPSYQNGLIELVACGFRKVKGIGLAPTFFVNYRRPGVPVLAAAIGGAGFSSQHAVQEMLRRGKARRDDDDEDSSLPTVSELLRYPALVPPPVDAPDDRLANQLLILAYVVGCARDRAARELKRTSSAALQAFAMGQSKSKALRGDAGIIDGTGRYNIAATSQLRPRDADDTGRMGELLSMRNRQALASGRVSTASDRGSHGAAAALGAHVGSSGKGSSSNSRLDPALSVVREDAVFALAAGASSSRSPSSGPRRQGQDATSGIGSPHSVVSEHVTTRHVVHASAHERGRSSGDLASHRASAAANRTTTRSTTAASPTDGGVGAAQVTSRAAARGRSARTAPTAPSPVPILDEADAAGDAAAPALLSASWAVQRQHSATADALLADAKASSGHFGSGVVPHVTDDAPHAARARLLSEGGDVTALALAADPASHRVQMRRHRRRTLEQIGMGGATNSGGAGARSQQAEAPARSPTASWGRRGGSRAHTATPSGSRDYGAPQSLEVALAAEQEDEEQAAFQEDLEWWERLPPAIQRLGWMAQDDEEEFSEFRVNNTLSTLAKDVTRLGLCVLVFIVVIISTAYAQNGGLPAEATWILFLSVLVAVAAVAGLLWCTRSRLMSEATSKQARRLLDAVSCSAQLVIGAVGFLAVELARVPGDFGAQGCLVRDPFSGLITTSSALPPDLLVHDARTIFLPAAVFLVASAAFFSSSLTAEMATHTVIVATVVSRIHVRVAMGLSVCCIPDAHANGLGYPFFDETGLGSATALLLLLWLLLVGSAFNRESTERAAFLTAAATLEAVKGVDVALCNLFPVPVAAAIKAGRPVRPKLHRNVAVMWCDLVGFTDLSTRKSPTELLELLTKIYTAFECLCDVVQVIKVDTVGDAFVVVAGMFEDEEGNPLDPRTALGIESSSSEGSSEFDSDYDSDSSEDAPGDAEAESVGHSIFSSSEDSTEHVRAQQGLAGAGVGKSAKDRRVSPMGNMAAFGDADGAAEGEQTARMTANSPEAREHRAACVRRNKARRSLERLFSLGQMMQRALDAVCQDEELDDLKMRVGVHIGDVVSAIIGRTSPRWHVFGPAVQQAEAMESTGVPGQIHCSAAAVDAYCTLPFVFDRHDIPAPRPNASKTSTHDIPEPALARVNAAAKSQFKLPKPTVGYHGRRPTLGPKGREVASLAP</sequence>
<protein>
    <recommendedName>
        <fullName evidence="3">Guanylate cyclase domain-containing protein</fullName>
    </recommendedName>
</protein>
<feature type="compositionally biased region" description="Low complexity" evidence="1">
    <location>
        <begin position="669"/>
        <end position="689"/>
    </location>
</feature>
<dbReference type="GO" id="GO:0070482">
    <property type="term" value="P:response to oxygen levels"/>
    <property type="evidence" value="ECO:0007669"/>
    <property type="project" value="TreeGrafter"/>
</dbReference>
<accession>A0A5A8DCM8</accession>
<evidence type="ECO:0000256" key="2">
    <source>
        <dbReference type="SAM" id="Phobius"/>
    </source>
</evidence>
<evidence type="ECO:0000259" key="3">
    <source>
        <dbReference type="PROSITE" id="PS50125"/>
    </source>
</evidence>
<dbReference type="EMBL" id="VLTL01000072">
    <property type="protein sequence ID" value="KAA0163055.1"/>
    <property type="molecule type" value="Genomic_DNA"/>
</dbReference>
<proteinExistence type="predicted"/>
<feature type="transmembrane region" description="Helical" evidence="2">
    <location>
        <begin position="97"/>
        <end position="118"/>
    </location>
</feature>
<feature type="compositionally biased region" description="Low complexity" evidence="1">
    <location>
        <begin position="612"/>
        <end position="626"/>
    </location>
</feature>
<dbReference type="SMART" id="SM00044">
    <property type="entry name" value="CYCc"/>
    <property type="match status" value="2"/>
</dbReference>
<dbReference type="CDD" id="cd07302">
    <property type="entry name" value="CHD"/>
    <property type="match status" value="2"/>
</dbReference>
<feature type="region of interest" description="Disordered" evidence="1">
    <location>
        <begin position="1267"/>
        <end position="1347"/>
    </location>
</feature>
<feature type="region of interest" description="Disordered" evidence="1">
    <location>
        <begin position="818"/>
        <end position="868"/>
    </location>
</feature>
<dbReference type="GO" id="GO:0008074">
    <property type="term" value="C:guanylate cyclase complex, soluble"/>
    <property type="evidence" value="ECO:0007669"/>
    <property type="project" value="TreeGrafter"/>
</dbReference>
<organism evidence="4 5">
    <name type="scientific">Cafeteria roenbergensis</name>
    <name type="common">Marine flagellate</name>
    <dbReference type="NCBI Taxonomy" id="33653"/>
    <lineage>
        <taxon>Eukaryota</taxon>
        <taxon>Sar</taxon>
        <taxon>Stramenopiles</taxon>
        <taxon>Bigyra</taxon>
        <taxon>Opalozoa</taxon>
        <taxon>Bicosoecida</taxon>
        <taxon>Cafeteriaceae</taxon>
        <taxon>Cafeteria</taxon>
    </lineage>
</organism>
<dbReference type="PANTHER" id="PTHR45655">
    <property type="entry name" value="GUANYLATE CYCLASE SOLUBLE SUBUNIT BETA-2"/>
    <property type="match status" value="1"/>
</dbReference>
<feature type="domain" description="Guanylate cyclase" evidence="3">
    <location>
        <begin position="225"/>
        <end position="352"/>
    </location>
</feature>
<keyword evidence="2" id="KW-0472">Membrane</keyword>
<feature type="transmembrane region" description="Helical" evidence="2">
    <location>
        <begin position="964"/>
        <end position="984"/>
    </location>
</feature>
<feature type="transmembrane region" description="Helical" evidence="2">
    <location>
        <begin position="56"/>
        <end position="85"/>
    </location>
</feature>
<keyword evidence="2" id="KW-1133">Transmembrane helix</keyword>
<keyword evidence="2" id="KW-0812">Transmembrane</keyword>
<feature type="region of interest" description="Disordered" evidence="1">
    <location>
        <begin position="1517"/>
        <end position="1544"/>
    </location>
</feature>
<feature type="compositionally biased region" description="Gly residues" evidence="1">
    <location>
        <begin position="820"/>
        <end position="831"/>
    </location>
</feature>
<dbReference type="GO" id="GO:0004383">
    <property type="term" value="F:guanylate cyclase activity"/>
    <property type="evidence" value="ECO:0007669"/>
    <property type="project" value="TreeGrafter"/>
</dbReference>
<feature type="compositionally biased region" description="Low complexity" evidence="1">
    <location>
        <begin position="699"/>
        <end position="714"/>
    </location>
</feature>
<feature type="compositionally biased region" description="Acidic residues" evidence="1">
    <location>
        <begin position="1286"/>
        <end position="1306"/>
    </location>
</feature>
<feature type="transmembrane region" description="Helical" evidence="2">
    <location>
        <begin position="152"/>
        <end position="180"/>
    </location>
</feature>
<feature type="region of interest" description="Disordered" evidence="1">
    <location>
        <begin position="612"/>
        <end position="639"/>
    </location>
</feature>
<feature type="transmembrane region" description="Helical" evidence="2">
    <location>
        <begin position="1129"/>
        <end position="1149"/>
    </location>
</feature>
<feature type="transmembrane region" description="Helical" evidence="2">
    <location>
        <begin position="933"/>
        <end position="952"/>
    </location>
</feature>
<dbReference type="InterPro" id="IPR001054">
    <property type="entry name" value="A/G_cyclase"/>
</dbReference>
<feature type="region of interest" description="Disordered" evidence="1">
    <location>
        <begin position="651"/>
        <end position="722"/>
    </location>
</feature>
<evidence type="ECO:0000313" key="4">
    <source>
        <dbReference type="EMBL" id="KAA0163055.1"/>
    </source>
</evidence>
<dbReference type="Gene3D" id="3.30.70.1230">
    <property type="entry name" value="Nucleotide cyclase"/>
    <property type="match status" value="3"/>
</dbReference>
<feature type="transmembrane region" description="Helical" evidence="2">
    <location>
        <begin position="1062"/>
        <end position="1083"/>
    </location>
</feature>
<dbReference type="SUPFAM" id="SSF55073">
    <property type="entry name" value="Nucleotide cyclase"/>
    <property type="match status" value="2"/>
</dbReference>
<evidence type="ECO:0000313" key="5">
    <source>
        <dbReference type="Proteomes" id="UP000324907"/>
    </source>
</evidence>
<dbReference type="GO" id="GO:0019934">
    <property type="term" value="P:cGMP-mediated signaling"/>
    <property type="evidence" value="ECO:0007669"/>
    <property type="project" value="TreeGrafter"/>
</dbReference>
<dbReference type="Proteomes" id="UP000324907">
    <property type="component" value="Unassembled WGS sequence"/>
</dbReference>
<dbReference type="InterPro" id="IPR029787">
    <property type="entry name" value="Nucleotide_cyclase"/>
</dbReference>
<reference evidence="4 5" key="1">
    <citation type="submission" date="2019-07" db="EMBL/GenBank/DDBJ databases">
        <title>Genomes of Cafeteria roenbergensis.</title>
        <authorList>
            <person name="Fischer M.G."/>
            <person name="Hackl T."/>
            <person name="Roman M."/>
        </authorList>
    </citation>
    <scope>NUCLEOTIDE SEQUENCE [LARGE SCALE GENOMIC DNA]</scope>
    <source>
        <strain evidence="4 5">RCC970-E3</strain>
    </source>
</reference>
<dbReference type="PROSITE" id="PS50125">
    <property type="entry name" value="GUANYLATE_CYCLASE_2"/>
    <property type="match status" value="2"/>
</dbReference>
<evidence type="ECO:0000256" key="1">
    <source>
        <dbReference type="SAM" id="MobiDB-lite"/>
    </source>
</evidence>
<feature type="transmembrane region" description="Helical" evidence="2">
    <location>
        <begin position="1000"/>
        <end position="1020"/>
    </location>
</feature>